<dbReference type="EMBL" id="KV748701">
    <property type="protein sequence ID" value="OCL13570.1"/>
    <property type="molecule type" value="Genomic_DNA"/>
</dbReference>
<dbReference type="InterPro" id="IPR056002">
    <property type="entry name" value="DUF7580"/>
</dbReference>
<evidence type="ECO:0000259" key="1">
    <source>
        <dbReference type="Pfam" id="PF24476"/>
    </source>
</evidence>
<gene>
    <name evidence="2" type="ORF">AOQ84DRAFT_414346</name>
</gene>
<feature type="domain" description="DUF7580" evidence="1">
    <location>
        <begin position="366"/>
        <end position="618"/>
    </location>
</feature>
<keyword evidence="3" id="KW-1185">Reference proteome</keyword>
<protein>
    <recommendedName>
        <fullName evidence="1">DUF7580 domain-containing protein</fullName>
    </recommendedName>
</protein>
<dbReference type="PANTHER" id="PTHR35186:SF4">
    <property type="entry name" value="PRION-INHIBITION AND PROPAGATION HELO DOMAIN-CONTAINING PROTEIN"/>
    <property type="match status" value="1"/>
</dbReference>
<dbReference type="InterPro" id="IPR011009">
    <property type="entry name" value="Kinase-like_dom_sf"/>
</dbReference>
<dbReference type="SUPFAM" id="SSF56112">
    <property type="entry name" value="Protein kinase-like (PK-like)"/>
    <property type="match status" value="1"/>
</dbReference>
<evidence type="ECO:0000313" key="3">
    <source>
        <dbReference type="Proteomes" id="UP000250140"/>
    </source>
</evidence>
<name>A0A8E2FAH1_9PEZI</name>
<dbReference type="OrthoDB" id="3565018at2759"/>
<dbReference type="PANTHER" id="PTHR35186">
    <property type="entry name" value="ANK_REP_REGION DOMAIN-CONTAINING PROTEIN"/>
    <property type="match status" value="1"/>
</dbReference>
<organism evidence="2 3">
    <name type="scientific">Glonium stellatum</name>
    <dbReference type="NCBI Taxonomy" id="574774"/>
    <lineage>
        <taxon>Eukaryota</taxon>
        <taxon>Fungi</taxon>
        <taxon>Dikarya</taxon>
        <taxon>Ascomycota</taxon>
        <taxon>Pezizomycotina</taxon>
        <taxon>Dothideomycetes</taxon>
        <taxon>Pleosporomycetidae</taxon>
        <taxon>Gloniales</taxon>
        <taxon>Gloniaceae</taxon>
        <taxon>Glonium</taxon>
    </lineage>
</organism>
<dbReference type="AlphaFoldDB" id="A0A8E2FAH1"/>
<sequence>MSGIEITGLVLGAFPIILNCLDYYREGCEPLKEWWTFRTQFIEFVDEIRHEMMRYNENMVRLLDPIVTDNDSLTTLVRNVKDPRWTDGSLTTALKERLASEYDRFLRIVERMMEVVEDLKKLLQIKDGDAHWVVLKEQRPWEWHLKRIQISFSKGKNRKVRKLASHNTELQDILGYSERVIPIADTRKTSPPIALFEKIRQHASTLHSALSCHWKCSSRNCSSHQAHLNLRGETNIINLSLLFIIKDKNEPSSKSVKQEVIIRPTEGNTTVPPAITPQISHVQQAASFTAMQKHFQDAGTTKKEPRFGRFVPKIFKNKTLASGSSRSNATTPVQSQKQAHFAMQAPTITVSQHSQVQKLPDITICSSNPSFPRIVDLCSSLRTCRDSNFGVIVDGFGREFLLSKSTEGHPEKVLNTVRLVPLPNLLDAYHNFGIEIDRQHRFKIALHIASALLQIHMTPWLPTGWSKRDLYFLADSHTVHSDHPYVRQTFASKTIRSPAQTKNSLKDDPSLRSKEEDTRASLFTVGVILLELIFGQNIESCSFRKDYYGPDGQPNDQTDISTARKWAQKVLGECGVHISDVVRRCLDCSFGPRPSLNDKRFREAVYEGVIKPLADYSKTWQEVEQ</sequence>
<evidence type="ECO:0000313" key="2">
    <source>
        <dbReference type="EMBL" id="OCL13570.1"/>
    </source>
</evidence>
<dbReference type="Pfam" id="PF24476">
    <property type="entry name" value="DUF7580"/>
    <property type="match status" value="1"/>
</dbReference>
<reference evidence="2 3" key="1">
    <citation type="journal article" date="2016" name="Nat. Commun.">
        <title>Ectomycorrhizal ecology is imprinted in the genome of the dominant symbiotic fungus Cenococcum geophilum.</title>
        <authorList>
            <consortium name="DOE Joint Genome Institute"/>
            <person name="Peter M."/>
            <person name="Kohler A."/>
            <person name="Ohm R.A."/>
            <person name="Kuo A."/>
            <person name="Krutzmann J."/>
            <person name="Morin E."/>
            <person name="Arend M."/>
            <person name="Barry K.W."/>
            <person name="Binder M."/>
            <person name="Choi C."/>
            <person name="Clum A."/>
            <person name="Copeland A."/>
            <person name="Grisel N."/>
            <person name="Haridas S."/>
            <person name="Kipfer T."/>
            <person name="LaButti K."/>
            <person name="Lindquist E."/>
            <person name="Lipzen A."/>
            <person name="Maire R."/>
            <person name="Meier B."/>
            <person name="Mihaltcheva S."/>
            <person name="Molinier V."/>
            <person name="Murat C."/>
            <person name="Poggeler S."/>
            <person name="Quandt C.A."/>
            <person name="Sperisen C."/>
            <person name="Tritt A."/>
            <person name="Tisserant E."/>
            <person name="Crous P.W."/>
            <person name="Henrissat B."/>
            <person name="Nehls U."/>
            <person name="Egli S."/>
            <person name="Spatafora J.W."/>
            <person name="Grigoriev I.V."/>
            <person name="Martin F.M."/>
        </authorList>
    </citation>
    <scope>NUCLEOTIDE SEQUENCE [LARGE SCALE GENOMIC DNA]</scope>
    <source>
        <strain evidence="2 3">CBS 207.34</strain>
    </source>
</reference>
<proteinExistence type="predicted"/>
<accession>A0A8E2FAH1</accession>
<dbReference type="Proteomes" id="UP000250140">
    <property type="component" value="Unassembled WGS sequence"/>
</dbReference>